<reference evidence="2" key="2">
    <citation type="submission" date="2011-01" db="EMBL/GenBank/DDBJ databases">
        <title>The complete genome of Nitratifractor salsuginis DSM 16511.</title>
        <authorList>
            <consortium name="US DOE Joint Genome Institute (JGI-PGF)"/>
            <person name="Lucas S."/>
            <person name="Copeland A."/>
            <person name="Lapidus A."/>
            <person name="Bruce D."/>
            <person name="Goodwin L."/>
            <person name="Pitluck S."/>
            <person name="Kyrpides N."/>
            <person name="Mavromatis K."/>
            <person name="Ivanova N."/>
            <person name="Mikhailova N."/>
            <person name="Zeytun A."/>
            <person name="Detter J.C."/>
            <person name="Tapia R."/>
            <person name="Han C."/>
            <person name="Land M."/>
            <person name="Hauser L."/>
            <person name="Markowitz V."/>
            <person name="Cheng J.-F."/>
            <person name="Hugenholtz P."/>
            <person name="Woyke T."/>
            <person name="Wu D."/>
            <person name="Tindall B."/>
            <person name="Schuetze A."/>
            <person name="Brambilla E."/>
            <person name="Klenk H.-P."/>
            <person name="Eisen J.A."/>
        </authorList>
    </citation>
    <scope>NUCLEOTIDE SEQUENCE [LARGE SCALE GENOMIC DNA]</scope>
    <source>
        <strain evidence="2">DSM 16511 / JCM 12458 / E9I37-1</strain>
    </source>
</reference>
<protein>
    <submittedName>
        <fullName evidence="1">Uncharacterized protein</fullName>
    </submittedName>
</protein>
<accession>E6X2N4</accession>
<dbReference type="AlphaFoldDB" id="E6X2N4"/>
<organism evidence="1 2">
    <name type="scientific">Nitratifractor salsuginis (strain DSM 16511 / JCM 12458 / E9I37-1)</name>
    <dbReference type="NCBI Taxonomy" id="749222"/>
    <lineage>
        <taxon>Bacteria</taxon>
        <taxon>Pseudomonadati</taxon>
        <taxon>Campylobacterota</taxon>
        <taxon>Epsilonproteobacteria</taxon>
        <taxon>Campylobacterales</taxon>
        <taxon>Sulfurovaceae</taxon>
        <taxon>Nitratifractor</taxon>
    </lineage>
</organism>
<sequence length="58" mass="6748">MTTCSDGILKELQENILKIINKGNGKREKTIIECFMYLRDFSKKFMNEYCLESPIGDP</sequence>
<name>E6X2N4_NITSE</name>
<dbReference type="EMBL" id="CP002452">
    <property type="protein sequence ID" value="ADV46100.1"/>
    <property type="molecule type" value="Genomic_DNA"/>
</dbReference>
<dbReference type="STRING" id="749222.Nitsa_0839"/>
<keyword evidence="2" id="KW-1185">Reference proteome</keyword>
<reference evidence="1 2" key="1">
    <citation type="journal article" date="2011" name="Stand. Genomic Sci.">
        <title>Complete genome sequence of Nitratifractor salsuginis type strain (E9I37-1).</title>
        <authorList>
            <person name="Anderson I."/>
            <person name="Sikorski J."/>
            <person name="Zeytun A."/>
            <person name="Nolan M."/>
            <person name="Lapidus A."/>
            <person name="Lucas S."/>
            <person name="Hammon N."/>
            <person name="Deshpande S."/>
            <person name="Cheng J.F."/>
            <person name="Tapia R."/>
            <person name="Han C."/>
            <person name="Goodwin L."/>
            <person name="Pitluck S."/>
            <person name="Liolios K."/>
            <person name="Pagani I."/>
            <person name="Ivanova N."/>
            <person name="Huntemann M."/>
            <person name="Mavromatis K."/>
            <person name="Ovchinikova G."/>
            <person name="Pati A."/>
            <person name="Chen A."/>
            <person name="Palaniappan K."/>
            <person name="Land M."/>
            <person name="Hauser L."/>
            <person name="Brambilla E.M."/>
            <person name="Ngatchou-Djao O.D."/>
            <person name="Rohde M."/>
            <person name="Tindall B.J."/>
            <person name="Goker M."/>
            <person name="Detter J.C."/>
            <person name="Woyke T."/>
            <person name="Bristow J."/>
            <person name="Eisen J.A."/>
            <person name="Markowitz V."/>
            <person name="Hugenholtz P."/>
            <person name="Klenk H.P."/>
            <person name="Kyrpides N.C."/>
        </authorList>
    </citation>
    <scope>NUCLEOTIDE SEQUENCE [LARGE SCALE GENOMIC DNA]</scope>
    <source>
        <strain evidence="2">DSM 16511 / JCM 12458 / E9I37-1</strain>
    </source>
</reference>
<gene>
    <name evidence="1" type="ordered locus">Nitsa_0839</name>
</gene>
<evidence type="ECO:0000313" key="1">
    <source>
        <dbReference type="EMBL" id="ADV46100.1"/>
    </source>
</evidence>
<dbReference type="KEGG" id="nsa:Nitsa_0839"/>
<proteinExistence type="predicted"/>
<dbReference type="HOGENOM" id="CLU_2974822_0_0_7"/>
<dbReference type="Proteomes" id="UP000008633">
    <property type="component" value="Chromosome"/>
</dbReference>
<evidence type="ECO:0000313" key="2">
    <source>
        <dbReference type="Proteomes" id="UP000008633"/>
    </source>
</evidence>